<dbReference type="Proteomes" id="UP000632766">
    <property type="component" value="Unassembled WGS sequence"/>
</dbReference>
<gene>
    <name evidence="2" type="ORF">I8748_16360</name>
</gene>
<dbReference type="EMBL" id="JAECZC010000029">
    <property type="protein sequence ID" value="MBH8563744.1"/>
    <property type="molecule type" value="Genomic_DNA"/>
</dbReference>
<dbReference type="AlphaFoldDB" id="A0A8J7HWR4"/>
<sequence length="807" mass="94226">MDYAISMYQAGRKVYPEECNFNSYSELGLLCPECKQEVYLRKGDIRKPYFAHLHSTNSRQVKQCSLRVSSDENAINTNIFIEDRGQRLKLFQQQFLSMFYIGREKLVNDVNFNYWINSIKDDNNQAFNNAIDDCLEYIIKNRQSLERKYIVSLNKIKNKQIRLQQQIALEAMNYLCANAKFNFNLRYLVSYSIYEYYKYEKHKILQQNLITKDVDRICQHTVKIIILNPWLSALKNTEINDINNKTQPSIIRINKQKILSTSIQSPIQPPIPFICYGGKKLEHTLRYTLEITSTKPYKISVYYHLVRSRKGKLINDKIEVFTIEAGIGYLKPTFDIIPLNDKLVFSSQVNGKKTKFDFHYKVIKLLALPYWIDNASQYVQLNELAPIWLVISKLWLKADIEQNEALTIEDTLKQRQFTELNWWKSLIESAKLLPDCVQLQQGLKSIPKQYQHLLNSTYSQINESLKENHLNLYPKEVSESKQQLLKVEQTKTVVNTCKSGLFDNCSLLFQITLIQGDYLYHVSNPILLLEVCLEQDRLVLYRLGESYNSLFKSDNSTTKLEKILILTDKNVSEFQELNMIQERTKLIELGVIITSTFNVYKWQATQPQYEKLAKLLNKSTNLPEEVRKEYRGLFLTNETLSIGDRVLCKKVNIGNKVIVKSSLNQTFMNGHNSPKPECLWLEQLRNDITKRMLQANKEQIKQNVENYIVNNSDKTILKAEHDVKKCNQYSRATVRKWQPNATDSDITRLGFLICEYIFTKLNLNKYDAIGLLHKLKHDEQAYIKLRDTVITPELGHLRDASTLGSIC</sequence>
<evidence type="ECO:0000313" key="2">
    <source>
        <dbReference type="EMBL" id="MBH8563744.1"/>
    </source>
</evidence>
<keyword evidence="3" id="KW-1185">Reference proteome</keyword>
<name>A0A8J7HWR4_9NOST</name>
<reference evidence="2 3" key="1">
    <citation type="journal article" date="2021" name="Int. J. Syst. Evol. Microbiol.">
        <title>Amazonocrinis nigriterrae gen. nov., sp. nov., Atlanticothrix silvestris gen. nov., sp. nov. and Dendronalium phyllosphericum gen. nov., sp. nov., nostocacean cyanobacteria from Brazilian environments.</title>
        <authorList>
            <person name="Alvarenga D.O."/>
            <person name="Andreote A.P.D."/>
            <person name="Branco L.H.Z."/>
            <person name="Delbaje E."/>
            <person name="Cruz R.B."/>
            <person name="Varani A.M."/>
            <person name="Fiore M.F."/>
        </authorList>
    </citation>
    <scope>NUCLEOTIDE SEQUENCE [LARGE SCALE GENOMIC DNA]</scope>
    <source>
        <strain evidence="2 3">CENA67</strain>
    </source>
</reference>
<dbReference type="InterPro" id="IPR057253">
    <property type="entry name" value="CoiA-like_N"/>
</dbReference>
<protein>
    <recommendedName>
        <fullName evidence="1">Competence protein CoiA-like N-terminal domain-containing protein</fullName>
    </recommendedName>
</protein>
<evidence type="ECO:0000259" key="1">
    <source>
        <dbReference type="Pfam" id="PF25164"/>
    </source>
</evidence>
<organism evidence="2 3">
    <name type="scientific">Amazonocrinis nigriterrae CENA67</name>
    <dbReference type="NCBI Taxonomy" id="2794033"/>
    <lineage>
        <taxon>Bacteria</taxon>
        <taxon>Bacillati</taxon>
        <taxon>Cyanobacteriota</taxon>
        <taxon>Cyanophyceae</taxon>
        <taxon>Nostocales</taxon>
        <taxon>Nostocaceae</taxon>
        <taxon>Amazonocrinis</taxon>
        <taxon>Amazonocrinis nigriterrae</taxon>
    </lineage>
</organism>
<comment type="caution">
    <text evidence="2">The sequence shown here is derived from an EMBL/GenBank/DDBJ whole genome shotgun (WGS) entry which is preliminary data.</text>
</comment>
<proteinExistence type="predicted"/>
<evidence type="ECO:0000313" key="3">
    <source>
        <dbReference type="Proteomes" id="UP000632766"/>
    </source>
</evidence>
<dbReference type="RefSeq" id="WP_214662596.1">
    <property type="nucleotide sequence ID" value="NZ_JAECZC010000029.1"/>
</dbReference>
<dbReference type="Pfam" id="PF25164">
    <property type="entry name" value="CoiA_N"/>
    <property type="match status" value="1"/>
</dbReference>
<feature type="domain" description="Competence protein CoiA-like N-terminal" evidence="1">
    <location>
        <begin position="30"/>
        <end position="57"/>
    </location>
</feature>
<accession>A0A8J7HWR4</accession>